<gene>
    <name evidence="1" type="ORF">AMC99_01984</name>
</gene>
<dbReference type="KEGG" id="aep:AMC99_01984"/>
<sequence length="69" mass="7473">MRSRPNAKQSCTDSLHCTREIAPAPPIAPGCGLFASPHGARLILIACATQLPFSVPWLKARPNRTMYPS</sequence>
<dbReference type="Proteomes" id="UP000057938">
    <property type="component" value="Chromosome"/>
</dbReference>
<accession>A0A0M3TAK8</accession>
<evidence type="ECO:0000313" key="2">
    <source>
        <dbReference type="Proteomes" id="UP000057938"/>
    </source>
</evidence>
<dbReference type="STRING" id="361183.AMC99_01984"/>
<proteinExistence type="predicted"/>
<protein>
    <submittedName>
        <fullName evidence="1">Uncharacterized protein</fullName>
    </submittedName>
</protein>
<reference evidence="1 2" key="1">
    <citation type="submission" date="2015-09" db="EMBL/GenBank/DDBJ databases">
        <title>Complete genome sequence of a benzo[a]pyrene-degrading bacterium Altererythrobacter epoxidivorans CGMCC 1.7731T.</title>
        <authorList>
            <person name="Li Z."/>
            <person name="Cheng H."/>
            <person name="Huo Y."/>
            <person name="Xu X."/>
        </authorList>
    </citation>
    <scope>NUCLEOTIDE SEQUENCE [LARGE SCALE GENOMIC DNA]</scope>
    <source>
        <strain evidence="1 2">CGMCC 1.7731</strain>
    </source>
</reference>
<dbReference type="EMBL" id="CP012669">
    <property type="protein sequence ID" value="ALE17272.1"/>
    <property type="molecule type" value="Genomic_DNA"/>
</dbReference>
<dbReference type="PATRIC" id="fig|361183.4.peg.1955"/>
<name>A0A0M3TAK8_9SPHN</name>
<organism evidence="1 2">
    <name type="scientific">Altererythrobacter epoxidivorans</name>
    <dbReference type="NCBI Taxonomy" id="361183"/>
    <lineage>
        <taxon>Bacteria</taxon>
        <taxon>Pseudomonadati</taxon>
        <taxon>Pseudomonadota</taxon>
        <taxon>Alphaproteobacteria</taxon>
        <taxon>Sphingomonadales</taxon>
        <taxon>Erythrobacteraceae</taxon>
        <taxon>Altererythrobacter</taxon>
    </lineage>
</organism>
<keyword evidence="2" id="KW-1185">Reference proteome</keyword>
<dbReference type="AlphaFoldDB" id="A0A0M3TAK8"/>
<evidence type="ECO:0000313" key="1">
    <source>
        <dbReference type="EMBL" id="ALE17272.1"/>
    </source>
</evidence>